<dbReference type="Pfam" id="PF10502">
    <property type="entry name" value="Peptidase_S26"/>
    <property type="match status" value="1"/>
</dbReference>
<feature type="active site" evidence="5">
    <location>
        <position position="65"/>
    </location>
</feature>
<dbReference type="SUPFAM" id="SSF51306">
    <property type="entry name" value="LexA/Signal peptidase"/>
    <property type="match status" value="1"/>
</dbReference>
<evidence type="ECO:0000256" key="4">
    <source>
        <dbReference type="ARBA" id="ARBA00022801"/>
    </source>
</evidence>
<evidence type="ECO:0000256" key="3">
    <source>
        <dbReference type="ARBA" id="ARBA00013208"/>
    </source>
</evidence>
<organism evidence="8 9">
    <name type="scientific">Candidatus Magasanikbacteria bacterium CG10_big_fil_rev_8_21_14_0_10_38_6</name>
    <dbReference type="NCBI Taxonomy" id="1974647"/>
    <lineage>
        <taxon>Bacteria</taxon>
        <taxon>Candidatus Magasanikiibacteriota</taxon>
    </lineage>
</organism>
<dbReference type="EMBL" id="PFBW01000034">
    <property type="protein sequence ID" value="PIR77744.1"/>
    <property type="molecule type" value="Genomic_DNA"/>
</dbReference>
<evidence type="ECO:0000256" key="1">
    <source>
        <dbReference type="ARBA" id="ARBA00000677"/>
    </source>
</evidence>
<dbReference type="InterPro" id="IPR036286">
    <property type="entry name" value="LexA/Signal_pep-like_sf"/>
</dbReference>
<name>A0A2M6P230_9BACT</name>
<dbReference type="PANTHER" id="PTHR43390">
    <property type="entry name" value="SIGNAL PEPTIDASE I"/>
    <property type="match status" value="1"/>
</dbReference>
<dbReference type="PROSITE" id="PS00760">
    <property type="entry name" value="SPASE_I_2"/>
    <property type="match status" value="1"/>
</dbReference>
<dbReference type="InterPro" id="IPR019758">
    <property type="entry name" value="Pept_S26A_signal_pept_1_CS"/>
</dbReference>
<dbReference type="NCBIfam" id="TIGR02227">
    <property type="entry name" value="sigpep_I_bact"/>
    <property type="match status" value="1"/>
</dbReference>
<keyword evidence="4 6" id="KW-0378">Hydrolase</keyword>
<evidence type="ECO:0000256" key="5">
    <source>
        <dbReference type="PIRSR" id="PIRSR600223-1"/>
    </source>
</evidence>
<feature type="transmembrane region" description="Helical" evidence="6">
    <location>
        <begin position="26"/>
        <end position="55"/>
    </location>
</feature>
<protein>
    <recommendedName>
        <fullName evidence="3 6">Signal peptidase I</fullName>
        <ecNumber evidence="3 6">3.4.21.89</ecNumber>
    </recommendedName>
</protein>
<comment type="similarity">
    <text evidence="2 6">Belongs to the peptidase S26 family.</text>
</comment>
<comment type="catalytic activity">
    <reaction evidence="1 6">
        <text>Cleavage of hydrophobic, N-terminal signal or leader sequences from secreted and periplasmic proteins.</text>
        <dbReference type="EC" id="3.4.21.89"/>
    </reaction>
</comment>
<evidence type="ECO:0000256" key="6">
    <source>
        <dbReference type="RuleBase" id="RU362042"/>
    </source>
</evidence>
<dbReference type="PROSITE" id="PS00761">
    <property type="entry name" value="SPASE_I_3"/>
    <property type="match status" value="1"/>
</dbReference>
<comment type="caution">
    <text evidence="8">The sequence shown here is derived from an EMBL/GenBank/DDBJ whole genome shotgun (WGS) entry which is preliminary data.</text>
</comment>
<gene>
    <name evidence="8" type="primary">lepB</name>
    <name evidence="8" type="ORF">COU30_00790</name>
</gene>
<keyword evidence="6" id="KW-0645">Protease</keyword>
<dbReference type="AlphaFoldDB" id="A0A2M6P230"/>
<evidence type="ECO:0000313" key="8">
    <source>
        <dbReference type="EMBL" id="PIR77744.1"/>
    </source>
</evidence>
<feature type="active site" evidence="5">
    <location>
        <position position="110"/>
    </location>
</feature>
<dbReference type="Proteomes" id="UP000228528">
    <property type="component" value="Unassembled WGS sequence"/>
</dbReference>
<evidence type="ECO:0000313" key="9">
    <source>
        <dbReference type="Proteomes" id="UP000228528"/>
    </source>
</evidence>
<dbReference type="PRINTS" id="PR00727">
    <property type="entry name" value="LEADERPTASE"/>
</dbReference>
<dbReference type="InterPro" id="IPR019533">
    <property type="entry name" value="Peptidase_S26"/>
</dbReference>
<dbReference type="EC" id="3.4.21.89" evidence="3 6"/>
<evidence type="ECO:0000259" key="7">
    <source>
        <dbReference type="Pfam" id="PF10502"/>
    </source>
</evidence>
<keyword evidence="6" id="KW-1133">Transmembrane helix</keyword>
<accession>A0A2M6P230</accession>
<dbReference type="GO" id="GO:0004252">
    <property type="term" value="F:serine-type endopeptidase activity"/>
    <property type="evidence" value="ECO:0007669"/>
    <property type="project" value="InterPro"/>
</dbReference>
<dbReference type="PANTHER" id="PTHR43390:SF1">
    <property type="entry name" value="CHLOROPLAST PROCESSING PEPTIDASE"/>
    <property type="match status" value="1"/>
</dbReference>
<keyword evidence="6" id="KW-0472">Membrane</keyword>
<dbReference type="GO" id="GO:0006465">
    <property type="term" value="P:signal peptide processing"/>
    <property type="evidence" value="ECO:0007669"/>
    <property type="project" value="InterPro"/>
</dbReference>
<dbReference type="GO" id="GO:0016020">
    <property type="term" value="C:membrane"/>
    <property type="evidence" value="ECO:0007669"/>
    <property type="project" value="UniProtKB-SubCell"/>
</dbReference>
<proteinExistence type="inferred from homology"/>
<feature type="domain" description="Peptidase S26" evidence="7">
    <location>
        <begin position="35"/>
        <end position="195"/>
    </location>
</feature>
<dbReference type="InterPro" id="IPR000223">
    <property type="entry name" value="Pept_S26A_signal_pept_1"/>
</dbReference>
<dbReference type="Gene3D" id="2.10.109.10">
    <property type="entry name" value="Umud Fragment, subunit A"/>
    <property type="match status" value="1"/>
</dbReference>
<reference evidence="9" key="1">
    <citation type="submission" date="2017-09" db="EMBL/GenBank/DDBJ databases">
        <title>Depth-based differentiation of microbial function through sediment-hosted aquifers and enrichment of novel symbionts in the deep terrestrial subsurface.</title>
        <authorList>
            <person name="Probst A.J."/>
            <person name="Ladd B."/>
            <person name="Jarett J.K."/>
            <person name="Geller-Mcgrath D.E."/>
            <person name="Sieber C.M.K."/>
            <person name="Emerson J.B."/>
            <person name="Anantharaman K."/>
            <person name="Thomas B.C."/>
            <person name="Malmstrom R."/>
            <person name="Stieglmeier M."/>
            <person name="Klingl A."/>
            <person name="Woyke T."/>
            <person name="Ryan C.M."/>
            <person name="Banfield J.F."/>
        </authorList>
    </citation>
    <scope>NUCLEOTIDE SEQUENCE [LARGE SCALE GENOMIC DNA]</scope>
</reference>
<dbReference type="CDD" id="cd06530">
    <property type="entry name" value="S26_SPase_I"/>
    <property type="match status" value="1"/>
</dbReference>
<dbReference type="InterPro" id="IPR019757">
    <property type="entry name" value="Pept_S26A_signal_pept_1_Lys-AS"/>
</dbReference>
<dbReference type="GO" id="GO:0009003">
    <property type="term" value="F:signal peptidase activity"/>
    <property type="evidence" value="ECO:0007669"/>
    <property type="project" value="UniProtKB-EC"/>
</dbReference>
<comment type="subcellular location">
    <subcellularLocation>
        <location evidence="6">Membrane</location>
        <topology evidence="6">Single-pass type II membrane protein</topology>
    </subcellularLocation>
</comment>
<keyword evidence="6" id="KW-0812">Transmembrane</keyword>
<sequence length="211" mass="24123">MIEEHSPSPDIEETSSIPLAPPAKSFFSVLGLFFLEVIKVIVLAGITIGVVRMFLFKPFYVKGQSMEPNFVQSDYLIIDQLTYGLRHKNPERGDVIVFRAPVDLKDFYLKRIIGLPGERVKVESGKVFVYNDEYPQGFVLEEDYISEETTGSTNVSLGPNEYFVLGDNRDESFDSRRFGPIQEDTIVGKAWLRGWPFNRVTLFEHHSYLTD</sequence>
<evidence type="ECO:0000256" key="2">
    <source>
        <dbReference type="ARBA" id="ARBA00009370"/>
    </source>
</evidence>